<feature type="domain" description="SIAH-type" evidence="6">
    <location>
        <begin position="297"/>
        <end position="359"/>
    </location>
</feature>
<evidence type="ECO:0000256" key="3">
    <source>
        <dbReference type="ARBA" id="ARBA00022833"/>
    </source>
</evidence>
<dbReference type="SUPFAM" id="SSF49599">
    <property type="entry name" value="TRAF domain-like"/>
    <property type="match status" value="1"/>
</dbReference>
<dbReference type="PANTHER" id="PTHR45877:SF2">
    <property type="entry name" value="E3 UBIQUITIN-PROTEIN LIGASE SINA-RELATED"/>
    <property type="match status" value="1"/>
</dbReference>
<evidence type="ECO:0000313" key="8">
    <source>
        <dbReference type="Proteomes" id="UP001627154"/>
    </source>
</evidence>
<dbReference type="InterPro" id="IPR013010">
    <property type="entry name" value="Znf_SIAH"/>
</dbReference>
<dbReference type="PROSITE" id="PS51081">
    <property type="entry name" value="ZF_SIAH"/>
    <property type="match status" value="1"/>
</dbReference>
<feature type="region of interest" description="Disordered" evidence="5">
    <location>
        <begin position="126"/>
        <end position="172"/>
    </location>
</feature>
<dbReference type="PANTHER" id="PTHR45877">
    <property type="entry name" value="E3 UBIQUITIN-PROTEIN LIGASE SIAH2"/>
    <property type="match status" value="1"/>
</dbReference>
<dbReference type="AlphaFoldDB" id="A0ABD2XJU8"/>
<dbReference type="Pfam" id="PF21361">
    <property type="entry name" value="Sina_ZnF"/>
    <property type="match status" value="1"/>
</dbReference>
<comment type="caution">
    <text evidence="7">The sequence shown here is derived from an EMBL/GenBank/DDBJ whole genome shotgun (WGS) entry which is preliminary data.</text>
</comment>
<evidence type="ECO:0000256" key="2">
    <source>
        <dbReference type="ARBA" id="ARBA00022771"/>
    </source>
</evidence>
<dbReference type="InterPro" id="IPR004162">
    <property type="entry name" value="SINA-like_animal"/>
</dbReference>
<gene>
    <name evidence="7" type="ORF">TKK_001945</name>
</gene>
<feature type="compositionally biased region" description="Low complexity" evidence="5">
    <location>
        <begin position="52"/>
        <end position="71"/>
    </location>
</feature>
<dbReference type="Gene3D" id="3.30.40.10">
    <property type="entry name" value="Zinc/RING finger domain, C3HC4 (zinc finger)"/>
    <property type="match status" value="1"/>
</dbReference>
<evidence type="ECO:0000256" key="4">
    <source>
        <dbReference type="PROSITE-ProRule" id="PRU00455"/>
    </source>
</evidence>
<dbReference type="GO" id="GO:0008270">
    <property type="term" value="F:zinc ion binding"/>
    <property type="evidence" value="ECO:0007669"/>
    <property type="project" value="UniProtKB-KW"/>
</dbReference>
<keyword evidence="2 4" id="KW-0863">Zinc-finger</keyword>
<organism evidence="7 8">
    <name type="scientific">Trichogramma kaykai</name>
    <dbReference type="NCBI Taxonomy" id="54128"/>
    <lineage>
        <taxon>Eukaryota</taxon>
        <taxon>Metazoa</taxon>
        <taxon>Ecdysozoa</taxon>
        <taxon>Arthropoda</taxon>
        <taxon>Hexapoda</taxon>
        <taxon>Insecta</taxon>
        <taxon>Pterygota</taxon>
        <taxon>Neoptera</taxon>
        <taxon>Endopterygota</taxon>
        <taxon>Hymenoptera</taxon>
        <taxon>Apocrita</taxon>
        <taxon>Proctotrupomorpha</taxon>
        <taxon>Chalcidoidea</taxon>
        <taxon>Trichogrammatidae</taxon>
        <taxon>Trichogramma</taxon>
    </lineage>
</organism>
<proteinExistence type="predicted"/>
<evidence type="ECO:0000313" key="7">
    <source>
        <dbReference type="EMBL" id="KAL3405562.1"/>
    </source>
</evidence>
<keyword evidence="8" id="KW-1185">Reference proteome</keyword>
<sequence length="541" mass="59448">MFVLKSLASIIYYLPRRRNLINNNNNSRHFLIKQRRKFSWRKERNDVNKVRPAQPESAAAAAAPPMQQQQPTRRRIEKSATVTATAAATRTAAGARDAAVAAAAATVAARANSVAASATAVTAAATTRSKSFHGTRPNPADPDCHRCSRRSSNTSSSSSSDDNGNDDDNAALSITNVNDDSLLDVDDCQKNEASEKEGLAAKASTSLTTNVSTSPSSTTSNTSARRNICACSNCRGLAQLVECAVCLECLQGGRIHCCPVCANAVCQGCAGRLKHCAFCRSARPLEPNRALERFVDRLVLPCRNARQGCARDCTGETRRGHEATCRYGQIECPVGRTTVKCGWLGTTREIAEHLDEHHKLRVLEGRAFALEIGQFRAKISHETRGCIYTICLSCHDQLFVIKIHLKRMQLRLSCERLGWTRELDDGLAADESSSPAAYGIAVQTSSSYECRRKVKFFVPMGRYEREVKEFTVDCKKLLRKDHVTEASPTDDCPCGAGDNHDMVKIQMRVKRLDENEKINDNIFVDHRSAGLVSSVDRLRGR</sequence>
<dbReference type="InterPro" id="IPR013083">
    <property type="entry name" value="Znf_RING/FYVE/PHD"/>
</dbReference>
<reference evidence="7 8" key="1">
    <citation type="journal article" date="2024" name="bioRxiv">
        <title>A reference genome for Trichogramma kaykai: A tiny desert-dwelling parasitoid wasp with competing sex-ratio distorters.</title>
        <authorList>
            <person name="Culotta J."/>
            <person name="Lindsey A.R."/>
        </authorList>
    </citation>
    <scope>NUCLEOTIDE SEQUENCE [LARGE SCALE GENOMIC DNA]</scope>
    <source>
        <strain evidence="7 8">KSX58</strain>
    </source>
</reference>
<feature type="region of interest" description="Disordered" evidence="5">
    <location>
        <begin position="43"/>
        <end position="83"/>
    </location>
</feature>
<name>A0ABD2XJU8_9HYME</name>
<evidence type="ECO:0000259" key="6">
    <source>
        <dbReference type="PROSITE" id="PS51081"/>
    </source>
</evidence>
<feature type="compositionally biased region" description="Low complexity" evidence="5">
    <location>
        <begin position="204"/>
        <end position="223"/>
    </location>
</feature>
<evidence type="ECO:0000256" key="5">
    <source>
        <dbReference type="SAM" id="MobiDB-lite"/>
    </source>
</evidence>
<evidence type="ECO:0000256" key="1">
    <source>
        <dbReference type="ARBA" id="ARBA00022723"/>
    </source>
</evidence>
<protein>
    <recommendedName>
        <fullName evidence="6">SIAH-type domain-containing protein</fullName>
    </recommendedName>
</protein>
<dbReference type="Proteomes" id="UP001627154">
    <property type="component" value="Unassembled WGS sequence"/>
</dbReference>
<feature type="compositionally biased region" description="Low complexity" evidence="5">
    <location>
        <begin position="150"/>
        <end position="162"/>
    </location>
</feature>
<accession>A0ABD2XJU8</accession>
<keyword evidence="3" id="KW-0862">Zinc</keyword>
<feature type="region of interest" description="Disordered" evidence="5">
    <location>
        <begin position="195"/>
        <end position="223"/>
    </location>
</feature>
<dbReference type="EMBL" id="JBJJXI010000020">
    <property type="protein sequence ID" value="KAL3405562.1"/>
    <property type="molecule type" value="Genomic_DNA"/>
</dbReference>
<keyword evidence="1" id="KW-0479">Metal-binding</keyword>